<protein>
    <submittedName>
        <fullName evidence="2">Uncharacterized protein</fullName>
    </submittedName>
</protein>
<dbReference type="Proteomes" id="UP000270547">
    <property type="component" value="Segment"/>
</dbReference>
<organism evidence="2">
    <name type="scientific">Cedratvirus Zaza IHUMI</name>
    <dbReference type="NCBI Taxonomy" id="2126979"/>
    <lineage>
        <taxon>Viruses</taxon>
        <taxon>Pithoviruses</taxon>
    </lineage>
</organism>
<feature type="compositionally biased region" description="Low complexity" evidence="1">
    <location>
        <begin position="101"/>
        <end position="122"/>
    </location>
</feature>
<name>A0A2R8FFC2_9VIRU</name>
<feature type="compositionally biased region" description="Polar residues" evidence="1">
    <location>
        <begin position="126"/>
        <end position="142"/>
    </location>
</feature>
<evidence type="ECO:0000313" key="2">
    <source>
        <dbReference type="EMBL" id="SPN79628.1"/>
    </source>
</evidence>
<feature type="non-terminal residue" evidence="2">
    <location>
        <position position="1"/>
    </location>
</feature>
<dbReference type="EMBL" id="LT994652">
    <property type="protein sequence ID" value="SPN79628.1"/>
    <property type="molecule type" value="Genomic_DNA"/>
</dbReference>
<reference evidence="2" key="1">
    <citation type="submission" date="2018-03" db="EMBL/GenBank/DDBJ databases">
        <authorList>
            <consortium name="Urmite Genomes"/>
        </authorList>
    </citation>
    <scope>NUCLEOTIDE SEQUENCE [LARGE SCALE GENOMIC DNA]</scope>
    <source>
        <strain evidence="2">IHUMI-S29</strain>
    </source>
</reference>
<sequence length="150" mass="16490">LQETISCKLSSLEYLRGYNSVKARASSMQKEELYRSRVQTDSLKNKSVVKHIFFHDKMSYTSNPANFYSRSNLSRGQGFAYPGSATQGAFVNGTQGVATSRNNYGYSNNTSYRSNNTSYRSGSGAGYSTNQGYRTGSSSASTCPCARGRR</sequence>
<feature type="region of interest" description="Disordered" evidence="1">
    <location>
        <begin position="101"/>
        <end position="150"/>
    </location>
</feature>
<gene>
    <name evidence="2" type="ORF">ZAZAV_404</name>
</gene>
<accession>A0A2R8FFC2</accession>
<proteinExistence type="predicted"/>
<evidence type="ECO:0000256" key="1">
    <source>
        <dbReference type="SAM" id="MobiDB-lite"/>
    </source>
</evidence>